<reference evidence="2" key="1">
    <citation type="journal article" date="2023" name="G3 (Bethesda)">
        <title>Genome assembly and association tests identify interacting loci associated with vigor, precocity, and sex in interspecific pistachio rootstocks.</title>
        <authorList>
            <person name="Palmer W."/>
            <person name="Jacygrad E."/>
            <person name="Sagayaradj S."/>
            <person name="Cavanaugh K."/>
            <person name="Han R."/>
            <person name="Bertier L."/>
            <person name="Beede B."/>
            <person name="Kafkas S."/>
            <person name="Golino D."/>
            <person name="Preece J."/>
            <person name="Michelmore R."/>
        </authorList>
    </citation>
    <scope>NUCLEOTIDE SEQUENCE [LARGE SCALE GENOMIC DNA]</scope>
</reference>
<organism evidence="1 2">
    <name type="scientific">Pistacia integerrima</name>
    <dbReference type="NCBI Taxonomy" id="434235"/>
    <lineage>
        <taxon>Eukaryota</taxon>
        <taxon>Viridiplantae</taxon>
        <taxon>Streptophyta</taxon>
        <taxon>Embryophyta</taxon>
        <taxon>Tracheophyta</taxon>
        <taxon>Spermatophyta</taxon>
        <taxon>Magnoliopsida</taxon>
        <taxon>eudicotyledons</taxon>
        <taxon>Gunneridae</taxon>
        <taxon>Pentapetalae</taxon>
        <taxon>rosids</taxon>
        <taxon>malvids</taxon>
        <taxon>Sapindales</taxon>
        <taxon>Anacardiaceae</taxon>
        <taxon>Pistacia</taxon>
    </lineage>
</organism>
<accession>A0ACC0ZLA8</accession>
<proteinExistence type="predicted"/>
<evidence type="ECO:0000313" key="2">
    <source>
        <dbReference type="Proteomes" id="UP001163603"/>
    </source>
</evidence>
<gene>
    <name evidence="1" type="ORF">Pint_01060</name>
</gene>
<sequence length="47" mass="5148">MSDKQVCACMQNFFLVLPNAIKVGWEASRSSSATRSIVLLGSLIFDI</sequence>
<dbReference type="Proteomes" id="UP001163603">
    <property type="component" value="Chromosome 1"/>
</dbReference>
<evidence type="ECO:0000313" key="1">
    <source>
        <dbReference type="EMBL" id="KAJ0052817.1"/>
    </source>
</evidence>
<comment type="caution">
    <text evidence="1">The sequence shown here is derived from an EMBL/GenBank/DDBJ whole genome shotgun (WGS) entry which is preliminary data.</text>
</comment>
<dbReference type="EMBL" id="CM047736">
    <property type="protein sequence ID" value="KAJ0052817.1"/>
    <property type="molecule type" value="Genomic_DNA"/>
</dbReference>
<keyword evidence="2" id="KW-1185">Reference proteome</keyword>
<protein>
    <submittedName>
        <fullName evidence="1">Uncharacterized protein</fullName>
    </submittedName>
</protein>
<name>A0ACC0ZLA8_9ROSI</name>